<evidence type="ECO:0000256" key="3">
    <source>
        <dbReference type="ARBA" id="ARBA00023125"/>
    </source>
</evidence>
<evidence type="ECO:0000259" key="4">
    <source>
        <dbReference type="Pfam" id="PF01420"/>
    </source>
</evidence>
<keyword evidence="2" id="KW-0680">Restriction system</keyword>
<evidence type="ECO:0000256" key="1">
    <source>
        <dbReference type="ARBA" id="ARBA00010923"/>
    </source>
</evidence>
<name>A0A1I4BXC3_9GAMM</name>
<evidence type="ECO:0000256" key="2">
    <source>
        <dbReference type="ARBA" id="ARBA00022747"/>
    </source>
</evidence>
<comment type="similarity">
    <text evidence="1">Belongs to the type-I restriction system S methylase family.</text>
</comment>
<organism evidence="5 6">
    <name type="scientific">Candidatus Pantoea symbiotica</name>
    <dbReference type="NCBI Taxonomy" id="1884370"/>
    <lineage>
        <taxon>Bacteria</taxon>
        <taxon>Pseudomonadati</taxon>
        <taxon>Pseudomonadota</taxon>
        <taxon>Gammaproteobacteria</taxon>
        <taxon>Enterobacterales</taxon>
        <taxon>Erwiniaceae</taxon>
        <taxon>Pantoea</taxon>
    </lineage>
</organism>
<reference evidence="5 6" key="1">
    <citation type="submission" date="2016-10" db="EMBL/GenBank/DDBJ databases">
        <authorList>
            <person name="Varghese N."/>
            <person name="Submissions S."/>
        </authorList>
    </citation>
    <scope>NUCLEOTIDE SEQUENCE [LARGE SCALE GENOMIC DNA]</scope>
    <source>
        <strain evidence="5 6">YR512</strain>
    </source>
</reference>
<dbReference type="RefSeq" id="WP_091004172.1">
    <property type="nucleotide sequence ID" value="NZ_FOSD01000009.1"/>
</dbReference>
<comment type="caution">
    <text evidence="5">The sequence shown here is derived from an EMBL/GenBank/DDBJ whole genome shotgun (WGS) entry which is preliminary data.</text>
</comment>
<dbReference type="InterPro" id="IPR044946">
    <property type="entry name" value="Restrct_endonuc_typeI_TRD_sf"/>
</dbReference>
<keyword evidence="3" id="KW-0238">DNA-binding</keyword>
<dbReference type="Proteomes" id="UP000198841">
    <property type="component" value="Unassembled WGS sequence"/>
</dbReference>
<feature type="domain" description="Type I restriction modification DNA specificity" evidence="4">
    <location>
        <begin position="6"/>
        <end position="175"/>
    </location>
</feature>
<proteinExistence type="inferred from homology"/>
<dbReference type="EMBL" id="FOSD01000009">
    <property type="protein sequence ID" value="SFK72581.1"/>
    <property type="molecule type" value="Genomic_DNA"/>
</dbReference>
<gene>
    <name evidence="5" type="ORF">SAMN05518863_109167</name>
</gene>
<dbReference type="PANTHER" id="PTHR30408:SF12">
    <property type="entry name" value="TYPE I RESTRICTION ENZYME MJAVIII SPECIFICITY SUBUNIT"/>
    <property type="match status" value="1"/>
</dbReference>
<dbReference type="Gene3D" id="3.90.220.20">
    <property type="entry name" value="DNA methylase specificity domains"/>
    <property type="match status" value="1"/>
</dbReference>
<protein>
    <submittedName>
        <fullName evidence="5">Type I restriction modification DNA specificity domain-containing protein</fullName>
    </submittedName>
</protein>
<evidence type="ECO:0000313" key="6">
    <source>
        <dbReference type="Proteomes" id="UP000198841"/>
    </source>
</evidence>
<keyword evidence="6" id="KW-1185">Reference proteome</keyword>
<sequence length="192" mass="21840">MPTPLKKLGEIADIRSGYTLREAITPVPGGDVRILQIKDIELDWQWDPDVLPAIAWEQHALPPLLEQGQIVVAARGNRNTAAVYRGDIPVVATNQFLVVTLKRKESEFVPEYLGWVLNQPMIQLEFQRSGSNIQLITKAALMQVTIPVPAIETQHQIGQLQRIWHHEDELIKKLQNNRRQLEVGILQKLLKD</sequence>
<dbReference type="InterPro" id="IPR000055">
    <property type="entry name" value="Restrct_endonuc_typeI_TRD"/>
</dbReference>
<dbReference type="Pfam" id="PF01420">
    <property type="entry name" value="Methylase_S"/>
    <property type="match status" value="1"/>
</dbReference>
<dbReference type="SUPFAM" id="SSF116734">
    <property type="entry name" value="DNA methylase specificity domain"/>
    <property type="match status" value="1"/>
</dbReference>
<dbReference type="PANTHER" id="PTHR30408">
    <property type="entry name" value="TYPE-1 RESTRICTION ENZYME ECOKI SPECIFICITY PROTEIN"/>
    <property type="match status" value="1"/>
</dbReference>
<dbReference type="InterPro" id="IPR052021">
    <property type="entry name" value="Type-I_RS_S_subunit"/>
</dbReference>
<evidence type="ECO:0000313" key="5">
    <source>
        <dbReference type="EMBL" id="SFK72581.1"/>
    </source>
</evidence>
<accession>A0A1I4BXC3</accession>
<dbReference type="CDD" id="cd16961">
    <property type="entry name" value="RMtype1_S_TRD-CR_like"/>
    <property type="match status" value="1"/>
</dbReference>